<keyword evidence="2" id="KW-1185">Reference proteome</keyword>
<name>A0A9J6GB83_HAELO</name>
<sequence>MSHPNTYPALYDYYPDMGSNPLRNRKRIIEFYGTLQAEDISVLGRNTGKYLFRFSGFTILGAAPLSSLFRPRCAQRDRAWRASEHEWLPQCFTASWKATPSSKKYTNGTRTASLRAQATNPTLTSRERFAAVPLVWAMFEKASEVTDDVLVMDLPTFKAAYVPFLSACYVLCGAPDGERLCNVPLMHSVDFARVYDCPVGSPMNPAKKCVMSPLSRGFLRYGIAGHINISKRSVASTVVLLCLQV</sequence>
<comment type="caution">
    <text evidence="1">The sequence shown here is derived from an EMBL/GenBank/DDBJ whole genome shotgun (WGS) entry which is preliminary data.</text>
</comment>
<proteinExistence type="predicted"/>
<gene>
    <name evidence="1" type="ORF">HPB48_007783</name>
</gene>
<dbReference type="InterPro" id="IPR024079">
    <property type="entry name" value="MetalloPept_cat_dom_sf"/>
</dbReference>
<dbReference type="EMBL" id="JABSTR010000006">
    <property type="protein sequence ID" value="KAH9372690.1"/>
    <property type="molecule type" value="Genomic_DNA"/>
</dbReference>
<evidence type="ECO:0000313" key="2">
    <source>
        <dbReference type="Proteomes" id="UP000821853"/>
    </source>
</evidence>
<dbReference type="SUPFAM" id="SSF55486">
    <property type="entry name" value="Metalloproteases ('zincins'), catalytic domain"/>
    <property type="match status" value="1"/>
</dbReference>
<reference evidence="1 2" key="1">
    <citation type="journal article" date="2020" name="Cell">
        <title>Large-Scale Comparative Analyses of Tick Genomes Elucidate Their Genetic Diversity and Vector Capacities.</title>
        <authorList>
            <consortium name="Tick Genome and Microbiome Consortium (TIGMIC)"/>
            <person name="Jia N."/>
            <person name="Wang J."/>
            <person name="Shi W."/>
            <person name="Du L."/>
            <person name="Sun Y."/>
            <person name="Zhan W."/>
            <person name="Jiang J.F."/>
            <person name="Wang Q."/>
            <person name="Zhang B."/>
            <person name="Ji P."/>
            <person name="Bell-Sakyi L."/>
            <person name="Cui X.M."/>
            <person name="Yuan T.T."/>
            <person name="Jiang B.G."/>
            <person name="Yang W.F."/>
            <person name="Lam T.T."/>
            <person name="Chang Q.C."/>
            <person name="Ding S.J."/>
            <person name="Wang X.J."/>
            <person name="Zhu J.G."/>
            <person name="Ruan X.D."/>
            <person name="Zhao L."/>
            <person name="Wei J.T."/>
            <person name="Ye R.Z."/>
            <person name="Que T.C."/>
            <person name="Du C.H."/>
            <person name="Zhou Y.H."/>
            <person name="Cheng J.X."/>
            <person name="Dai P.F."/>
            <person name="Guo W.B."/>
            <person name="Han X.H."/>
            <person name="Huang E.J."/>
            <person name="Li L.F."/>
            <person name="Wei W."/>
            <person name="Gao Y.C."/>
            <person name="Liu J.Z."/>
            <person name="Shao H.Z."/>
            <person name="Wang X."/>
            <person name="Wang C.C."/>
            <person name="Yang T.C."/>
            <person name="Huo Q.B."/>
            <person name="Li W."/>
            <person name="Chen H.Y."/>
            <person name="Chen S.E."/>
            <person name="Zhou L.G."/>
            <person name="Ni X.B."/>
            <person name="Tian J.H."/>
            <person name="Sheng Y."/>
            <person name="Liu T."/>
            <person name="Pan Y.S."/>
            <person name="Xia L.Y."/>
            <person name="Li J."/>
            <person name="Zhao F."/>
            <person name="Cao W.C."/>
        </authorList>
    </citation>
    <scope>NUCLEOTIDE SEQUENCE [LARGE SCALE GENOMIC DNA]</scope>
    <source>
        <strain evidence="1">HaeL-2018</strain>
    </source>
</reference>
<protein>
    <submittedName>
        <fullName evidence="1">Uncharacterized protein</fullName>
    </submittedName>
</protein>
<dbReference type="Proteomes" id="UP000821853">
    <property type="component" value="Chromosome 4"/>
</dbReference>
<dbReference type="GO" id="GO:0008237">
    <property type="term" value="F:metallopeptidase activity"/>
    <property type="evidence" value="ECO:0007669"/>
    <property type="project" value="InterPro"/>
</dbReference>
<dbReference type="AlphaFoldDB" id="A0A9J6GB83"/>
<organism evidence="1 2">
    <name type="scientific">Haemaphysalis longicornis</name>
    <name type="common">Bush tick</name>
    <dbReference type="NCBI Taxonomy" id="44386"/>
    <lineage>
        <taxon>Eukaryota</taxon>
        <taxon>Metazoa</taxon>
        <taxon>Ecdysozoa</taxon>
        <taxon>Arthropoda</taxon>
        <taxon>Chelicerata</taxon>
        <taxon>Arachnida</taxon>
        <taxon>Acari</taxon>
        <taxon>Parasitiformes</taxon>
        <taxon>Ixodida</taxon>
        <taxon>Ixodoidea</taxon>
        <taxon>Ixodidae</taxon>
        <taxon>Haemaphysalinae</taxon>
        <taxon>Haemaphysalis</taxon>
    </lineage>
</organism>
<dbReference type="Gene3D" id="3.40.390.10">
    <property type="entry name" value="Collagenase (Catalytic Domain)"/>
    <property type="match status" value="1"/>
</dbReference>
<accession>A0A9J6GB83</accession>
<dbReference type="OrthoDB" id="7995352at2759"/>
<dbReference type="VEuPathDB" id="VectorBase:HLOH_060046"/>
<evidence type="ECO:0000313" key="1">
    <source>
        <dbReference type="EMBL" id="KAH9372690.1"/>
    </source>
</evidence>